<dbReference type="PANTHER" id="PTHR37473:SF1">
    <property type="entry name" value="EF-HAND DOMAIN-CONTAINING PROTEIN"/>
    <property type="match status" value="1"/>
</dbReference>
<gene>
    <name evidence="3" type="ORF">TTHERM_00498160</name>
</gene>
<keyword evidence="4" id="KW-1185">Reference proteome</keyword>
<evidence type="ECO:0000313" key="3">
    <source>
        <dbReference type="EMBL" id="EAS07762.2"/>
    </source>
</evidence>
<feature type="coiled-coil region" evidence="1">
    <location>
        <begin position="134"/>
        <end position="270"/>
    </location>
</feature>
<name>I7MK31_TETTS</name>
<dbReference type="RefSeq" id="XP_001028004.2">
    <property type="nucleotide sequence ID" value="XM_001028004.2"/>
</dbReference>
<proteinExistence type="predicted"/>
<evidence type="ECO:0000313" key="4">
    <source>
        <dbReference type="Proteomes" id="UP000009168"/>
    </source>
</evidence>
<dbReference type="OrthoDB" id="313227at2759"/>
<dbReference type="Proteomes" id="UP000009168">
    <property type="component" value="Unassembled WGS sequence"/>
</dbReference>
<protein>
    <submittedName>
        <fullName evidence="3">Uncharacterized protein</fullName>
    </submittedName>
</protein>
<evidence type="ECO:0000256" key="1">
    <source>
        <dbReference type="SAM" id="Coils"/>
    </source>
</evidence>
<dbReference type="AlphaFoldDB" id="I7MK31"/>
<dbReference type="InParanoid" id="I7MK31"/>
<dbReference type="GeneID" id="7835364"/>
<dbReference type="eggNOG" id="ENOG502RZDG">
    <property type="taxonomic scope" value="Eukaryota"/>
</dbReference>
<reference evidence="4" key="1">
    <citation type="journal article" date="2006" name="PLoS Biol.">
        <title>Macronuclear genome sequence of the ciliate Tetrahymena thermophila, a model eukaryote.</title>
        <authorList>
            <person name="Eisen J.A."/>
            <person name="Coyne R.S."/>
            <person name="Wu M."/>
            <person name="Wu D."/>
            <person name="Thiagarajan M."/>
            <person name="Wortman J.R."/>
            <person name="Badger J.H."/>
            <person name="Ren Q."/>
            <person name="Amedeo P."/>
            <person name="Jones K.M."/>
            <person name="Tallon L.J."/>
            <person name="Delcher A.L."/>
            <person name="Salzberg S.L."/>
            <person name="Silva J.C."/>
            <person name="Haas B.J."/>
            <person name="Majoros W.H."/>
            <person name="Farzad M."/>
            <person name="Carlton J.M."/>
            <person name="Smith R.K. Jr."/>
            <person name="Garg J."/>
            <person name="Pearlman R.E."/>
            <person name="Karrer K.M."/>
            <person name="Sun L."/>
            <person name="Manning G."/>
            <person name="Elde N.C."/>
            <person name="Turkewitz A.P."/>
            <person name="Asai D.J."/>
            <person name="Wilkes D.E."/>
            <person name="Wang Y."/>
            <person name="Cai H."/>
            <person name="Collins K."/>
            <person name="Stewart B.A."/>
            <person name="Lee S.R."/>
            <person name="Wilamowska K."/>
            <person name="Weinberg Z."/>
            <person name="Ruzzo W.L."/>
            <person name="Wloga D."/>
            <person name="Gaertig J."/>
            <person name="Frankel J."/>
            <person name="Tsao C.-C."/>
            <person name="Gorovsky M.A."/>
            <person name="Keeling P.J."/>
            <person name="Waller R.F."/>
            <person name="Patron N.J."/>
            <person name="Cherry J.M."/>
            <person name="Stover N.A."/>
            <person name="Krieger C.J."/>
            <person name="del Toro C."/>
            <person name="Ryder H.F."/>
            <person name="Williamson S.C."/>
            <person name="Barbeau R.A."/>
            <person name="Hamilton E.P."/>
            <person name="Orias E."/>
        </authorList>
    </citation>
    <scope>NUCLEOTIDE SEQUENCE [LARGE SCALE GENOMIC DNA]</scope>
    <source>
        <strain evidence="4">SB210</strain>
    </source>
</reference>
<evidence type="ECO:0000256" key="2">
    <source>
        <dbReference type="SAM" id="MobiDB-lite"/>
    </source>
</evidence>
<feature type="region of interest" description="Disordered" evidence="2">
    <location>
        <begin position="9"/>
        <end position="33"/>
    </location>
</feature>
<feature type="compositionally biased region" description="Polar residues" evidence="2">
    <location>
        <begin position="15"/>
        <end position="25"/>
    </location>
</feature>
<dbReference type="KEGG" id="tet:TTHERM_00498160"/>
<accession>I7MK31</accession>
<dbReference type="EMBL" id="GG662212">
    <property type="protein sequence ID" value="EAS07762.2"/>
    <property type="molecule type" value="Genomic_DNA"/>
</dbReference>
<organism evidence="3 4">
    <name type="scientific">Tetrahymena thermophila (strain SB210)</name>
    <dbReference type="NCBI Taxonomy" id="312017"/>
    <lineage>
        <taxon>Eukaryota</taxon>
        <taxon>Sar</taxon>
        <taxon>Alveolata</taxon>
        <taxon>Ciliophora</taxon>
        <taxon>Intramacronucleata</taxon>
        <taxon>Oligohymenophorea</taxon>
        <taxon>Hymenostomatida</taxon>
        <taxon>Tetrahymenina</taxon>
        <taxon>Tetrahymenidae</taxon>
        <taxon>Tetrahymena</taxon>
    </lineage>
</organism>
<sequence>MASNLIYNTPKYYQGPQSSQNSPRSTTDRSHSLNHSSNLYLTATSFNANNLIHNVAIMDMYDTSYNKSMKITDQRYLYKKAENEAQLLYNRIRFINQEEQKTLKKINDTQKKASEILSFRERNIKTSEERKRRKQEYEEQVVQKHQQVQEVKDISKIAKQLINESIQHKVQQEAQQLKQSKIKYKEYINRVSEDLFQQKLSKTNSIKSQEREAEYRKEKIQELKVQRAKGNYSKKLHQEVQKREIKEFEVQQLEKQEMKMVQNLKNTQTLQTKAMKDFEDILIQARNTSPSQQLSLSKNLQQYYSPSSPHRNTAKGIRKHHYYAVNNSVLVERLHKQSPSVDKSHRGNSQNANHVNLQINAFSYNPISEGTTPNSNRRVIDALKGQDKQSSSRRSSAQNSPAFHEISTDGSKNQ</sequence>
<keyword evidence="1" id="KW-0175">Coiled coil</keyword>
<dbReference type="STRING" id="312017.I7MK31"/>
<dbReference type="PANTHER" id="PTHR37473">
    <property type="entry name" value="EF-HAND DOMAIN-CONTAINING PROTEIN"/>
    <property type="match status" value="1"/>
</dbReference>
<feature type="region of interest" description="Disordered" evidence="2">
    <location>
        <begin position="380"/>
        <end position="414"/>
    </location>
</feature>